<gene>
    <name evidence="1" type="ORF">O3G_MSEX007630</name>
</gene>
<accession>A0A922CNI0</accession>
<evidence type="ECO:0000313" key="1">
    <source>
        <dbReference type="EMBL" id="KAG6452436.1"/>
    </source>
</evidence>
<evidence type="ECO:0000313" key="2">
    <source>
        <dbReference type="Proteomes" id="UP000791440"/>
    </source>
</evidence>
<reference evidence="1" key="1">
    <citation type="journal article" date="2016" name="Insect Biochem. Mol. Biol.">
        <title>Multifaceted biological insights from a draft genome sequence of the tobacco hornworm moth, Manduca sexta.</title>
        <authorList>
            <person name="Kanost M.R."/>
            <person name="Arrese E.L."/>
            <person name="Cao X."/>
            <person name="Chen Y.R."/>
            <person name="Chellapilla S."/>
            <person name="Goldsmith M.R."/>
            <person name="Grosse-Wilde E."/>
            <person name="Heckel D.G."/>
            <person name="Herndon N."/>
            <person name="Jiang H."/>
            <person name="Papanicolaou A."/>
            <person name="Qu J."/>
            <person name="Soulages J.L."/>
            <person name="Vogel H."/>
            <person name="Walters J."/>
            <person name="Waterhouse R.M."/>
            <person name="Ahn S.J."/>
            <person name="Almeida F.C."/>
            <person name="An C."/>
            <person name="Aqrawi P."/>
            <person name="Bretschneider A."/>
            <person name="Bryant W.B."/>
            <person name="Bucks S."/>
            <person name="Chao H."/>
            <person name="Chevignon G."/>
            <person name="Christen J.M."/>
            <person name="Clarke D.F."/>
            <person name="Dittmer N.T."/>
            <person name="Ferguson L.C.F."/>
            <person name="Garavelou S."/>
            <person name="Gordon K.H.J."/>
            <person name="Gunaratna R.T."/>
            <person name="Han Y."/>
            <person name="Hauser F."/>
            <person name="He Y."/>
            <person name="Heidel-Fischer H."/>
            <person name="Hirsh A."/>
            <person name="Hu Y."/>
            <person name="Jiang H."/>
            <person name="Kalra D."/>
            <person name="Klinner C."/>
            <person name="Konig C."/>
            <person name="Kovar C."/>
            <person name="Kroll A.R."/>
            <person name="Kuwar S.S."/>
            <person name="Lee S.L."/>
            <person name="Lehman R."/>
            <person name="Li K."/>
            <person name="Li Z."/>
            <person name="Liang H."/>
            <person name="Lovelace S."/>
            <person name="Lu Z."/>
            <person name="Mansfield J.H."/>
            <person name="McCulloch K.J."/>
            <person name="Mathew T."/>
            <person name="Morton B."/>
            <person name="Muzny D.M."/>
            <person name="Neunemann D."/>
            <person name="Ongeri F."/>
            <person name="Pauchet Y."/>
            <person name="Pu L.L."/>
            <person name="Pyrousis I."/>
            <person name="Rao X.J."/>
            <person name="Redding A."/>
            <person name="Roesel C."/>
            <person name="Sanchez-Gracia A."/>
            <person name="Schaack S."/>
            <person name="Shukla A."/>
            <person name="Tetreau G."/>
            <person name="Wang Y."/>
            <person name="Xiong G.H."/>
            <person name="Traut W."/>
            <person name="Walsh T.K."/>
            <person name="Worley K.C."/>
            <person name="Wu D."/>
            <person name="Wu W."/>
            <person name="Wu Y.Q."/>
            <person name="Zhang X."/>
            <person name="Zou Z."/>
            <person name="Zucker H."/>
            <person name="Briscoe A.D."/>
            <person name="Burmester T."/>
            <person name="Clem R.J."/>
            <person name="Feyereisen R."/>
            <person name="Grimmelikhuijzen C.J.P."/>
            <person name="Hamodrakas S.J."/>
            <person name="Hansson B.S."/>
            <person name="Huguet E."/>
            <person name="Jermiin L.S."/>
            <person name="Lan Q."/>
            <person name="Lehman H.K."/>
            <person name="Lorenzen M."/>
            <person name="Merzendorfer H."/>
            <person name="Michalopoulos I."/>
            <person name="Morton D.B."/>
            <person name="Muthukrishnan S."/>
            <person name="Oakeshott J.G."/>
            <person name="Palmer W."/>
            <person name="Park Y."/>
            <person name="Passarelli A.L."/>
            <person name="Rozas J."/>
            <person name="Schwartz L.M."/>
            <person name="Smith W."/>
            <person name="Southgate A."/>
            <person name="Vilcinskas A."/>
            <person name="Vogt R."/>
            <person name="Wang P."/>
            <person name="Werren J."/>
            <person name="Yu X.Q."/>
            <person name="Zhou J.J."/>
            <person name="Brown S.J."/>
            <person name="Scherer S.E."/>
            <person name="Richards S."/>
            <person name="Blissard G.W."/>
        </authorList>
    </citation>
    <scope>NUCLEOTIDE SEQUENCE</scope>
</reference>
<organism evidence="1 2">
    <name type="scientific">Manduca sexta</name>
    <name type="common">Tobacco hawkmoth</name>
    <name type="synonym">Tobacco hornworm</name>
    <dbReference type="NCBI Taxonomy" id="7130"/>
    <lineage>
        <taxon>Eukaryota</taxon>
        <taxon>Metazoa</taxon>
        <taxon>Ecdysozoa</taxon>
        <taxon>Arthropoda</taxon>
        <taxon>Hexapoda</taxon>
        <taxon>Insecta</taxon>
        <taxon>Pterygota</taxon>
        <taxon>Neoptera</taxon>
        <taxon>Endopterygota</taxon>
        <taxon>Lepidoptera</taxon>
        <taxon>Glossata</taxon>
        <taxon>Ditrysia</taxon>
        <taxon>Bombycoidea</taxon>
        <taxon>Sphingidae</taxon>
        <taxon>Sphinginae</taxon>
        <taxon>Sphingini</taxon>
        <taxon>Manduca</taxon>
    </lineage>
</organism>
<dbReference type="AlphaFoldDB" id="A0A922CNI0"/>
<proteinExistence type="predicted"/>
<dbReference type="EMBL" id="JH668424">
    <property type="protein sequence ID" value="KAG6452436.1"/>
    <property type="molecule type" value="Genomic_DNA"/>
</dbReference>
<protein>
    <submittedName>
        <fullName evidence="1">Uncharacterized protein</fullName>
    </submittedName>
</protein>
<reference evidence="1" key="2">
    <citation type="submission" date="2020-12" db="EMBL/GenBank/DDBJ databases">
        <authorList>
            <person name="Kanost M."/>
        </authorList>
    </citation>
    <scope>NUCLEOTIDE SEQUENCE</scope>
</reference>
<keyword evidence="2" id="KW-1185">Reference proteome</keyword>
<name>A0A922CNI0_MANSE</name>
<dbReference type="Proteomes" id="UP000791440">
    <property type="component" value="Unassembled WGS sequence"/>
</dbReference>
<sequence length="107" mass="12633">MKMSRRVNCLNCRRELGALRLPPALTTSVSPVFNGGQYQVHIYVIATFRHDVKVFVRRVDLIMCQPSSNLWRRAQMSTCILEPRKINLKYYVLRFVYMRYSACFIII</sequence>
<comment type="caution">
    <text evidence="1">The sequence shown here is derived from an EMBL/GenBank/DDBJ whole genome shotgun (WGS) entry which is preliminary data.</text>
</comment>